<dbReference type="InterPro" id="IPR005176">
    <property type="entry name" value="PONY_dom"/>
</dbReference>
<name>C5DMX0_LACTC</name>
<reference evidence="5 6" key="1">
    <citation type="journal article" date="2009" name="Genome Res.">
        <title>Comparative genomics of protoploid Saccharomycetaceae.</title>
        <authorList>
            <consortium name="The Genolevures Consortium"/>
            <person name="Souciet J.-L."/>
            <person name="Dujon B."/>
            <person name="Gaillardin C."/>
            <person name="Johnston M."/>
            <person name="Baret P.V."/>
            <person name="Cliften P."/>
            <person name="Sherman D.J."/>
            <person name="Weissenbach J."/>
            <person name="Westhof E."/>
            <person name="Wincker P."/>
            <person name="Jubin C."/>
            <person name="Poulain J."/>
            <person name="Barbe V."/>
            <person name="Segurens B."/>
            <person name="Artiguenave F."/>
            <person name="Anthouard V."/>
            <person name="Vacherie B."/>
            <person name="Val M.-E."/>
            <person name="Fulton R.S."/>
            <person name="Minx P."/>
            <person name="Wilson R."/>
            <person name="Durrens P."/>
            <person name="Jean G."/>
            <person name="Marck C."/>
            <person name="Martin T."/>
            <person name="Nikolski M."/>
            <person name="Rolland T."/>
            <person name="Seret M.-L."/>
            <person name="Casaregola S."/>
            <person name="Despons L."/>
            <person name="Fairhead C."/>
            <person name="Fischer G."/>
            <person name="Lafontaine I."/>
            <person name="Leh V."/>
            <person name="Lemaire M."/>
            <person name="de Montigny J."/>
            <person name="Neuveglise C."/>
            <person name="Thierry A."/>
            <person name="Blanc-Lenfle I."/>
            <person name="Bleykasten C."/>
            <person name="Diffels J."/>
            <person name="Fritsch E."/>
            <person name="Frangeul L."/>
            <person name="Goeffon A."/>
            <person name="Jauniaux N."/>
            <person name="Kachouri-Lafond R."/>
            <person name="Payen C."/>
            <person name="Potier S."/>
            <person name="Pribylova L."/>
            <person name="Ozanne C."/>
            <person name="Richard G.-F."/>
            <person name="Sacerdot C."/>
            <person name="Straub M.-L."/>
            <person name="Talla E."/>
        </authorList>
    </citation>
    <scope>NUCLEOTIDE SEQUENCE [LARGE SCALE GENOMIC DNA]</scope>
    <source>
        <strain evidence="6">ATCC 56472 / CBS 6340 / NRRL Y-8284</strain>
    </source>
</reference>
<dbReference type="GO" id="GO:0000151">
    <property type="term" value="C:ubiquitin ligase complex"/>
    <property type="evidence" value="ECO:0007669"/>
    <property type="project" value="TreeGrafter"/>
</dbReference>
<proteinExistence type="predicted"/>
<dbReference type="FunCoup" id="C5DMX0">
    <property type="interactions" value="442"/>
</dbReference>
<dbReference type="PANTHER" id="PTHR12281">
    <property type="entry name" value="RP42 RELATED"/>
    <property type="match status" value="1"/>
</dbReference>
<dbReference type="Proteomes" id="UP000002036">
    <property type="component" value="Chromosome G"/>
</dbReference>
<dbReference type="InterPro" id="IPR042460">
    <property type="entry name" value="DCN1-like_PONY"/>
</dbReference>
<dbReference type="KEGG" id="lth:KLTH0G12320g"/>
<accession>C5DMX0</accession>
<dbReference type="PANTHER" id="PTHR12281:SF31">
    <property type="entry name" value="DCN1-LIKE PROTEIN 3"/>
    <property type="match status" value="1"/>
</dbReference>
<dbReference type="EMBL" id="CU928171">
    <property type="protein sequence ID" value="CAR25131.1"/>
    <property type="molecule type" value="Genomic_DNA"/>
</dbReference>
<dbReference type="Gene3D" id="1.10.238.10">
    <property type="entry name" value="EF-hand"/>
    <property type="match status" value="1"/>
</dbReference>
<dbReference type="Pfam" id="PF03556">
    <property type="entry name" value="Cullin_binding"/>
    <property type="match status" value="1"/>
</dbReference>
<keyword evidence="6" id="KW-1185">Reference proteome</keyword>
<dbReference type="HOGENOM" id="CLU_047042_0_0_1"/>
<dbReference type="GO" id="GO:0031624">
    <property type="term" value="F:ubiquitin conjugating enzyme binding"/>
    <property type="evidence" value="ECO:0007669"/>
    <property type="project" value="TreeGrafter"/>
</dbReference>
<keyword evidence="1" id="KW-0833">Ubl conjugation pathway</keyword>
<dbReference type="Gene3D" id="1.10.8.10">
    <property type="entry name" value="DNA helicase RuvA subunit, C-terminal domain"/>
    <property type="match status" value="1"/>
</dbReference>
<dbReference type="Gene3D" id="1.10.238.200">
    <property type="entry name" value="Cullin, PONY binding domain"/>
    <property type="match status" value="1"/>
</dbReference>
<dbReference type="InterPro" id="IPR014764">
    <property type="entry name" value="DCN-prot"/>
</dbReference>
<dbReference type="Pfam" id="PF14555">
    <property type="entry name" value="UBA_4"/>
    <property type="match status" value="1"/>
</dbReference>
<feature type="domain" description="DCUN1" evidence="4">
    <location>
        <begin position="50"/>
        <end position="249"/>
    </location>
</feature>
<sequence length="254" mass="29669">MRNQDIEEFIALTKASRSTARAYLSNNNWALEYALNDFYDTVQGGFTSRPPPPQLLTLFNEYKKGEEDTISTDGLIRFIGDLGLDLEDPTTLCVADAMHCTSLSQSVSKEMFVQGWHDNLCENLQQIKEKVKELDEKLRRDSAYFEHIYSFTYTLALEPNEKQLDLETAIAYWHLLFPTDGAYAIQIPQKRLCSWTAFLTRNVSRIHHDIWKMFLKFARMFPDNKTLKQGYNEDDAWPVLIDEYYEYLEEEGEL</sequence>
<dbReference type="eggNOG" id="KOG3077">
    <property type="taxonomic scope" value="Eukaryota"/>
</dbReference>
<dbReference type="SUPFAM" id="SSF46934">
    <property type="entry name" value="UBA-like"/>
    <property type="match status" value="1"/>
</dbReference>
<evidence type="ECO:0000256" key="1">
    <source>
        <dbReference type="ARBA" id="ARBA00022786"/>
    </source>
</evidence>
<evidence type="ECO:0000313" key="5">
    <source>
        <dbReference type="EMBL" id="CAR25131.1"/>
    </source>
</evidence>
<keyword evidence="3" id="KW-0175">Coiled coil</keyword>
<feature type="coiled-coil region" evidence="3">
    <location>
        <begin position="117"/>
        <end position="144"/>
    </location>
</feature>
<evidence type="ECO:0000259" key="4">
    <source>
        <dbReference type="PROSITE" id="PS51229"/>
    </source>
</evidence>
<protein>
    <recommendedName>
        <fullName evidence="2">Defective in cullin neddylation protein</fullName>
    </recommendedName>
</protein>
<evidence type="ECO:0000256" key="2">
    <source>
        <dbReference type="RuleBase" id="RU410713"/>
    </source>
</evidence>
<dbReference type="GO" id="GO:0097602">
    <property type="term" value="F:cullin family protein binding"/>
    <property type="evidence" value="ECO:0007669"/>
    <property type="project" value="TreeGrafter"/>
</dbReference>
<dbReference type="RefSeq" id="XP_002555568.1">
    <property type="nucleotide sequence ID" value="XM_002555522.1"/>
</dbReference>
<dbReference type="OrthoDB" id="27198at2759"/>
<comment type="function">
    <text evidence="2">Neddylation of cullins play an essential role in the regulation of SCF-type complexes activity.</text>
</comment>
<dbReference type="GO" id="GO:0032182">
    <property type="term" value="F:ubiquitin-like protein binding"/>
    <property type="evidence" value="ECO:0007669"/>
    <property type="project" value="TreeGrafter"/>
</dbReference>
<dbReference type="AlphaFoldDB" id="C5DMX0"/>
<dbReference type="PROSITE" id="PS51229">
    <property type="entry name" value="DCUN1"/>
    <property type="match status" value="1"/>
</dbReference>
<dbReference type="CDD" id="cd14352">
    <property type="entry name" value="UBA_DCN1"/>
    <property type="match status" value="1"/>
</dbReference>
<dbReference type="InterPro" id="IPR009060">
    <property type="entry name" value="UBA-like_sf"/>
</dbReference>
<dbReference type="GeneID" id="8293850"/>
<gene>
    <name evidence="5" type="ordered locus">KLTH0G12320g</name>
</gene>
<evidence type="ECO:0000256" key="3">
    <source>
        <dbReference type="SAM" id="Coils"/>
    </source>
</evidence>
<dbReference type="InParanoid" id="C5DMX0"/>
<dbReference type="OMA" id="LWCKFLQ"/>
<evidence type="ECO:0000313" key="6">
    <source>
        <dbReference type="Proteomes" id="UP000002036"/>
    </source>
</evidence>
<dbReference type="STRING" id="559295.C5DMX0"/>
<organism evidence="5 6">
    <name type="scientific">Lachancea thermotolerans (strain ATCC 56472 / CBS 6340 / NRRL Y-8284)</name>
    <name type="common">Yeast</name>
    <name type="synonym">Kluyveromyces thermotolerans</name>
    <dbReference type="NCBI Taxonomy" id="559295"/>
    <lineage>
        <taxon>Eukaryota</taxon>
        <taxon>Fungi</taxon>
        <taxon>Dikarya</taxon>
        <taxon>Ascomycota</taxon>
        <taxon>Saccharomycotina</taxon>
        <taxon>Saccharomycetes</taxon>
        <taxon>Saccharomycetales</taxon>
        <taxon>Saccharomycetaceae</taxon>
        <taxon>Lachancea</taxon>
    </lineage>
</organism>
<dbReference type="GO" id="GO:0045116">
    <property type="term" value="P:protein neddylation"/>
    <property type="evidence" value="ECO:0007669"/>
    <property type="project" value="TreeGrafter"/>
</dbReference>